<gene>
    <name evidence="7" type="ORF">RCL2_002922200</name>
    <name evidence="6" type="ORF">RclHR1_02480006</name>
</gene>
<dbReference type="EMBL" id="BEXD01001646">
    <property type="protein sequence ID" value="GBB95107.1"/>
    <property type="molecule type" value="Genomic_DNA"/>
</dbReference>
<dbReference type="Pfam" id="PF07714">
    <property type="entry name" value="PK_Tyr_Ser-Thr"/>
    <property type="match status" value="1"/>
</dbReference>
<evidence type="ECO:0000256" key="3">
    <source>
        <dbReference type="ARBA" id="ARBA00022777"/>
    </source>
</evidence>
<evidence type="ECO:0000313" key="6">
    <source>
        <dbReference type="EMBL" id="GBB95107.1"/>
    </source>
</evidence>
<keyword evidence="2" id="KW-0547">Nucleotide-binding</keyword>
<dbReference type="EMBL" id="BLAL01000315">
    <property type="protein sequence ID" value="GET02855.1"/>
    <property type="molecule type" value="Genomic_DNA"/>
</dbReference>
<feature type="domain" description="Protein kinase" evidence="5">
    <location>
        <begin position="326"/>
        <end position="632"/>
    </location>
</feature>
<reference evidence="7" key="2">
    <citation type="submission" date="2019-10" db="EMBL/GenBank/DDBJ databases">
        <title>Conservation and host-specific expression of non-tandemly repeated heterogenous ribosome RNA gene in arbuscular mycorrhizal fungi.</title>
        <authorList>
            <person name="Maeda T."/>
            <person name="Kobayashi Y."/>
            <person name="Nakagawa T."/>
            <person name="Ezawa T."/>
            <person name="Yamaguchi K."/>
            <person name="Bino T."/>
            <person name="Nishimoto Y."/>
            <person name="Shigenobu S."/>
            <person name="Kawaguchi M."/>
        </authorList>
    </citation>
    <scope>NUCLEOTIDE SEQUENCE</scope>
    <source>
        <strain evidence="7">HR1</strain>
    </source>
</reference>
<evidence type="ECO:0000313" key="7">
    <source>
        <dbReference type="EMBL" id="GET02855.1"/>
    </source>
</evidence>
<dbReference type="InterPro" id="IPR011009">
    <property type="entry name" value="Kinase-like_dom_sf"/>
</dbReference>
<reference evidence="6 8" key="1">
    <citation type="submission" date="2017-11" db="EMBL/GenBank/DDBJ databases">
        <title>The genome of Rhizophagus clarus HR1 reveals common genetic basis of auxotrophy among arbuscular mycorrhizal fungi.</title>
        <authorList>
            <person name="Kobayashi Y."/>
        </authorList>
    </citation>
    <scope>NUCLEOTIDE SEQUENCE [LARGE SCALE GENOMIC DNA]</scope>
    <source>
        <strain evidence="6 8">HR1</strain>
    </source>
</reference>
<dbReference type="InterPro" id="IPR051681">
    <property type="entry name" value="Ser/Thr_Kinases-Pseudokinases"/>
</dbReference>
<dbReference type="PANTHER" id="PTHR44329">
    <property type="entry name" value="SERINE/THREONINE-PROTEIN KINASE TNNI3K-RELATED"/>
    <property type="match status" value="1"/>
</dbReference>
<organism evidence="6 8">
    <name type="scientific">Rhizophagus clarus</name>
    <dbReference type="NCBI Taxonomy" id="94130"/>
    <lineage>
        <taxon>Eukaryota</taxon>
        <taxon>Fungi</taxon>
        <taxon>Fungi incertae sedis</taxon>
        <taxon>Mucoromycota</taxon>
        <taxon>Glomeromycotina</taxon>
        <taxon>Glomeromycetes</taxon>
        <taxon>Glomerales</taxon>
        <taxon>Glomeraceae</taxon>
        <taxon>Rhizophagus</taxon>
    </lineage>
</organism>
<dbReference type="PROSITE" id="PS50011">
    <property type="entry name" value="PROTEIN_KINASE_DOM"/>
    <property type="match status" value="2"/>
</dbReference>
<dbReference type="SUPFAM" id="SSF56112">
    <property type="entry name" value="Protein kinase-like (PK-like)"/>
    <property type="match status" value="2"/>
</dbReference>
<sequence>MMIEWINSAIVNRHIQLYPYNEFHNIEYNNESSFSRVDSADWPLTNRKVALKKLKNFNVEKFVSEVRMHIICHSSIYIIRFLGLTREEGIGTSYIMILEYADQNLRMFLQKYTNFEWDGKLKISLDIAKGLGYLHSLNIAHRDLHSNNIVINQVHNCTQSEFIARITDFGSATVLSDDNNDNDKVLGQIPFTDPKYLNDHRYYRKDLRSDIYSLGVVFWEISSNTAPFMNFMGEFTGDYRDLCLAMAIIAGLRENRKVLTPDEYYMLYKRCWDDEPSERPNINAVIETLKTITIALVKTITIGNDDYVSTYEETKYNINKSINKGYVKKDDSESASQSNIYKSENKITYDIKTKENEDEVDVTKIEFKLFNKDQITDITDIQYYNSNNNINLRLMSTDNSKIVIKKLYSDKIKPSNLNNLYKISEQSNNIVKFLGIFKDKDKFFLVTPFSHEGNLRDYLSNKNCPSEEKIKIATDIVHGILFLHKEHDIIHENLHPKNIIMFDGIAKISDLPLPYEKKSICLDEHFFEKIGYLDPDSLLNKRFKKAKSMDIYSLGSLLWEMISEQIPYSKDTRVKSIIKLIKEIKKGHREVDVPNLPDIPAECMNEYKDLYNKCWDKDSSSRPIIEDVHKKILHINTLL</sequence>
<evidence type="ECO:0000256" key="4">
    <source>
        <dbReference type="ARBA" id="ARBA00022840"/>
    </source>
</evidence>
<dbReference type="Gene3D" id="1.10.510.10">
    <property type="entry name" value="Transferase(Phosphotransferase) domain 1"/>
    <property type="match status" value="2"/>
</dbReference>
<dbReference type="InterPro" id="IPR001245">
    <property type="entry name" value="Ser-Thr/Tyr_kinase_cat_dom"/>
</dbReference>
<protein>
    <submittedName>
        <fullName evidence="7">Kinase-like domain-containing protein</fullName>
    </submittedName>
</protein>
<accession>A0A2Z6QXY7</accession>
<keyword evidence="1" id="KW-0808">Transferase</keyword>
<dbReference type="Proteomes" id="UP000247702">
    <property type="component" value="Unassembled WGS sequence"/>
</dbReference>
<dbReference type="InterPro" id="IPR000719">
    <property type="entry name" value="Prot_kinase_dom"/>
</dbReference>
<name>A0A2Z6QXY7_9GLOM</name>
<evidence type="ECO:0000256" key="1">
    <source>
        <dbReference type="ARBA" id="ARBA00022679"/>
    </source>
</evidence>
<dbReference type="GO" id="GO:0005524">
    <property type="term" value="F:ATP binding"/>
    <property type="evidence" value="ECO:0007669"/>
    <property type="project" value="UniProtKB-KW"/>
</dbReference>
<dbReference type="PANTHER" id="PTHR44329:SF288">
    <property type="entry name" value="MITOGEN-ACTIVATED PROTEIN KINASE KINASE KINASE 20"/>
    <property type="match status" value="1"/>
</dbReference>
<dbReference type="Proteomes" id="UP000615446">
    <property type="component" value="Unassembled WGS sequence"/>
</dbReference>
<keyword evidence="4" id="KW-0067">ATP-binding</keyword>
<dbReference type="Pfam" id="PF00069">
    <property type="entry name" value="Pkinase"/>
    <property type="match status" value="1"/>
</dbReference>
<dbReference type="AlphaFoldDB" id="A0A2Z6QXY7"/>
<evidence type="ECO:0000313" key="8">
    <source>
        <dbReference type="Proteomes" id="UP000247702"/>
    </source>
</evidence>
<feature type="domain" description="Protein kinase" evidence="5">
    <location>
        <begin position="23"/>
        <end position="292"/>
    </location>
</feature>
<dbReference type="OrthoDB" id="6718656at2759"/>
<evidence type="ECO:0000256" key="2">
    <source>
        <dbReference type="ARBA" id="ARBA00022741"/>
    </source>
</evidence>
<comment type="caution">
    <text evidence="6">The sequence shown here is derived from an EMBL/GenBank/DDBJ whole genome shotgun (WGS) entry which is preliminary data.</text>
</comment>
<proteinExistence type="predicted"/>
<dbReference type="GO" id="GO:0004674">
    <property type="term" value="F:protein serine/threonine kinase activity"/>
    <property type="evidence" value="ECO:0007669"/>
    <property type="project" value="TreeGrafter"/>
</dbReference>
<keyword evidence="3 7" id="KW-0418">Kinase</keyword>
<evidence type="ECO:0000259" key="5">
    <source>
        <dbReference type="PROSITE" id="PS50011"/>
    </source>
</evidence>
<keyword evidence="8" id="KW-1185">Reference proteome</keyword>